<accession>A0A2P9E633</accession>
<keyword evidence="2" id="KW-0614">Plasmid</keyword>
<protein>
    <submittedName>
        <fullName evidence="2">Uncharacterized protein</fullName>
    </submittedName>
</protein>
<proteinExistence type="predicted"/>
<evidence type="ECO:0000313" key="2">
    <source>
        <dbReference type="EMBL" id="SPD98832.1"/>
    </source>
</evidence>
<name>A0A2P9E633_ECOLX</name>
<dbReference type="EMBL" id="LT985249">
    <property type="protein sequence ID" value="SPD98832.1"/>
    <property type="molecule type" value="Genomic_DNA"/>
</dbReference>
<reference evidence="2" key="1">
    <citation type="submission" date="2018-02" db="EMBL/GenBank/DDBJ databases">
        <authorList>
            <person name="Cohen D.B."/>
            <person name="Kent A.D."/>
        </authorList>
    </citation>
    <scope>NUCLEOTIDE SEQUENCE</scope>
    <source>
        <strain evidence="2">195</strain>
    </source>
</reference>
<gene>
    <name evidence="2" type="ORF">RCS46_P0256</name>
</gene>
<keyword evidence="1" id="KW-0812">Transmembrane</keyword>
<keyword evidence="1" id="KW-0472">Membrane</keyword>
<feature type="transmembrane region" description="Helical" evidence="1">
    <location>
        <begin position="70"/>
        <end position="90"/>
    </location>
</feature>
<geneLocation type="plasmid" evidence="2">
    <name>RCS46_p</name>
</geneLocation>
<dbReference type="RefSeq" id="WP_159372993.1">
    <property type="nucleotide sequence ID" value="NZ_CAVMGJ010000075.1"/>
</dbReference>
<sequence length="123" mass="13481">MNVLTLQLLLTISTLGYSAIPAIFDSNATHMTNPVWVPHARFHVVWQVCSYIGFALIALWLIWGASFDGHLWVAAAMSAAAYGGFFVAVFTRRAYGGGTYDANGVVPWRPPILGRWCAFEGLC</sequence>
<keyword evidence="1" id="KW-1133">Transmembrane helix</keyword>
<organism evidence="2">
    <name type="scientific">Escherichia coli</name>
    <dbReference type="NCBI Taxonomy" id="562"/>
    <lineage>
        <taxon>Bacteria</taxon>
        <taxon>Pseudomonadati</taxon>
        <taxon>Pseudomonadota</taxon>
        <taxon>Gammaproteobacteria</taxon>
        <taxon>Enterobacterales</taxon>
        <taxon>Enterobacteriaceae</taxon>
        <taxon>Escherichia</taxon>
    </lineage>
</organism>
<feature type="transmembrane region" description="Helical" evidence="1">
    <location>
        <begin position="42"/>
        <end position="63"/>
    </location>
</feature>
<evidence type="ECO:0000256" key="1">
    <source>
        <dbReference type="SAM" id="Phobius"/>
    </source>
</evidence>
<dbReference type="AlphaFoldDB" id="A0A2P9E633"/>